<dbReference type="EMBL" id="JAOTPV010000011">
    <property type="protein sequence ID" value="KAJ4476749.1"/>
    <property type="molecule type" value="Genomic_DNA"/>
</dbReference>
<keyword evidence="7" id="KW-1185">Reference proteome</keyword>
<reference evidence="6" key="1">
    <citation type="submission" date="2022-08" db="EMBL/GenBank/DDBJ databases">
        <title>A Global Phylogenomic Analysis of the Shiitake Genus Lentinula.</title>
        <authorList>
            <consortium name="DOE Joint Genome Institute"/>
            <person name="Sierra-Patev S."/>
            <person name="Min B."/>
            <person name="Naranjo-Ortiz M."/>
            <person name="Looney B."/>
            <person name="Konkel Z."/>
            <person name="Slot J.C."/>
            <person name="Sakamoto Y."/>
            <person name="Steenwyk J.L."/>
            <person name="Rokas A."/>
            <person name="Carro J."/>
            <person name="Camarero S."/>
            <person name="Ferreira P."/>
            <person name="Molpeceres G."/>
            <person name="Ruiz-Duenas F.J."/>
            <person name="Serrano A."/>
            <person name="Henrissat B."/>
            <person name="Drula E."/>
            <person name="Hughes K.W."/>
            <person name="Mata J.L."/>
            <person name="Ishikawa N.K."/>
            <person name="Vargas-Isla R."/>
            <person name="Ushijima S."/>
            <person name="Smith C.A."/>
            <person name="Ahrendt S."/>
            <person name="Andreopoulos W."/>
            <person name="He G."/>
            <person name="Labutti K."/>
            <person name="Lipzen A."/>
            <person name="Ng V."/>
            <person name="Riley R."/>
            <person name="Sandor L."/>
            <person name="Barry K."/>
            <person name="Martinez A.T."/>
            <person name="Xiao Y."/>
            <person name="Gibbons J.G."/>
            <person name="Terashima K."/>
            <person name="Grigoriev I.V."/>
            <person name="Hibbett D.S."/>
        </authorList>
    </citation>
    <scope>NUCLEOTIDE SEQUENCE</scope>
    <source>
        <strain evidence="6">JLM2183</strain>
    </source>
</reference>
<keyword evidence="5" id="KW-0186">Copper</keyword>
<evidence type="ECO:0000313" key="7">
    <source>
        <dbReference type="Proteomes" id="UP001150266"/>
    </source>
</evidence>
<keyword evidence="5" id="KW-0813">Transport</keyword>
<feature type="transmembrane region" description="Helical" evidence="5">
    <location>
        <begin position="128"/>
        <end position="145"/>
    </location>
</feature>
<evidence type="ECO:0000256" key="4">
    <source>
        <dbReference type="ARBA" id="ARBA00023136"/>
    </source>
</evidence>
<feature type="transmembrane region" description="Helical" evidence="5">
    <location>
        <begin position="20"/>
        <end position="41"/>
    </location>
</feature>
<dbReference type="Pfam" id="PF04145">
    <property type="entry name" value="Ctr"/>
    <property type="match status" value="1"/>
</dbReference>
<accession>A0A9W9A9C7</accession>
<proteinExistence type="inferred from homology"/>
<organism evidence="6 7">
    <name type="scientific">Lentinula aciculospora</name>
    <dbReference type="NCBI Taxonomy" id="153920"/>
    <lineage>
        <taxon>Eukaryota</taxon>
        <taxon>Fungi</taxon>
        <taxon>Dikarya</taxon>
        <taxon>Basidiomycota</taxon>
        <taxon>Agaricomycotina</taxon>
        <taxon>Agaricomycetes</taxon>
        <taxon>Agaricomycetidae</taxon>
        <taxon>Agaricales</taxon>
        <taxon>Marasmiineae</taxon>
        <taxon>Omphalotaceae</taxon>
        <taxon>Lentinula</taxon>
    </lineage>
</organism>
<keyword evidence="5" id="KW-0187">Copper transport</keyword>
<protein>
    <recommendedName>
        <fullName evidence="5">Copper transport protein</fullName>
    </recommendedName>
</protein>
<comment type="subcellular location">
    <subcellularLocation>
        <location evidence="1 5">Membrane</location>
        <topology evidence="1 5">Multi-pass membrane protein</topology>
    </subcellularLocation>
</comment>
<dbReference type="PANTHER" id="PTHR12483">
    <property type="entry name" value="SOLUTE CARRIER FAMILY 31 COPPER TRANSPORTERS"/>
    <property type="match status" value="1"/>
</dbReference>
<keyword evidence="4 5" id="KW-0472">Membrane</keyword>
<keyword evidence="3 5" id="KW-1133">Transmembrane helix</keyword>
<evidence type="ECO:0000256" key="5">
    <source>
        <dbReference type="RuleBase" id="RU367022"/>
    </source>
</evidence>
<keyword evidence="2 5" id="KW-0812">Transmembrane</keyword>
<evidence type="ECO:0000313" key="6">
    <source>
        <dbReference type="EMBL" id="KAJ4476749.1"/>
    </source>
</evidence>
<evidence type="ECO:0000256" key="1">
    <source>
        <dbReference type="ARBA" id="ARBA00004141"/>
    </source>
</evidence>
<evidence type="ECO:0000256" key="3">
    <source>
        <dbReference type="ARBA" id="ARBA00022989"/>
    </source>
</evidence>
<evidence type="ECO:0000256" key="2">
    <source>
        <dbReference type="ARBA" id="ARBA00022692"/>
    </source>
</evidence>
<dbReference type="AlphaFoldDB" id="A0A9W9A9C7"/>
<gene>
    <name evidence="6" type="ORF">J3R30DRAFT_3488635</name>
</gene>
<dbReference type="PANTHER" id="PTHR12483:SF27">
    <property type="entry name" value="COPPER TRANSPORT PROTEIN CTR1"/>
    <property type="match status" value="1"/>
</dbReference>
<comment type="similarity">
    <text evidence="5">Belongs to the copper transporter (Ctr) (TC 1.A.56) family. SLC31A subfamily.</text>
</comment>
<dbReference type="GO" id="GO:0005886">
    <property type="term" value="C:plasma membrane"/>
    <property type="evidence" value="ECO:0007669"/>
    <property type="project" value="TreeGrafter"/>
</dbReference>
<sequence>MTMKNYLHFTAGDNLLFQAWHPNSSGAIAGACIGLVLVAFLERWLSATRAGLEHHWHQKALALTANDDSAGKRCEDDAASVKSGFAAGRKTRNVAPFIASQDVSRGVIYAVQALLGYVLMLNAMTFQAAYLISIVLGLGIGEVLFGRMNRF</sequence>
<dbReference type="Proteomes" id="UP001150266">
    <property type="component" value="Unassembled WGS sequence"/>
</dbReference>
<comment type="caution">
    <text evidence="6">The sequence shown here is derived from an EMBL/GenBank/DDBJ whole genome shotgun (WGS) entry which is preliminary data.</text>
</comment>
<dbReference type="GO" id="GO:0005375">
    <property type="term" value="F:copper ion transmembrane transporter activity"/>
    <property type="evidence" value="ECO:0007669"/>
    <property type="project" value="UniProtKB-UniRule"/>
</dbReference>
<keyword evidence="5" id="KW-0406">Ion transport</keyword>
<name>A0A9W9A9C7_9AGAR</name>
<dbReference type="InterPro" id="IPR007274">
    <property type="entry name" value="Cop_transporter"/>
</dbReference>
<dbReference type="PROSITE" id="PS51257">
    <property type="entry name" value="PROKAR_LIPOPROTEIN"/>
    <property type="match status" value="1"/>
</dbReference>
<dbReference type="OrthoDB" id="73901at2759"/>